<keyword evidence="1" id="KW-0472">Membrane</keyword>
<evidence type="ECO:0000256" key="1">
    <source>
        <dbReference type="SAM" id="Phobius"/>
    </source>
</evidence>
<comment type="caution">
    <text evidence="2">The sequence shown here is derived from an EMBL/GenBank/DDBJ whole genome shotgun (WGS) entry which is preliminary data.</text>
</comment>
<accession>A0A4Q0MB72</accession>
<feature type="transmembrane region" description="Helical" evidence="1">
    <location>
        <begin position="157"/>
        <end position="178"/>
    </location>
</feature>
<dbReference type="InterPro" id="IPR005625">
    <property type="entry name" value="PepSY-ass_TM"/>
</dbReference>
<reference evidence="2 3" key="1">
    <citation type="submission" date="2018-12" db="EMBL/GenBank/DDBJ databases">
        <title>The Draft Genome Sequence of the Soil Bacterium Pedobacter tournemirensis R1.</title>
        <authorList>
            <person name="He J."/>
        </authorList>
    </citation>
    <scope>NUCLEOTIDE SEQUENCE [LARGE SCALE GENOMIC DNA]</scope>
    <source>
        <strain evidence="2 3">R1</strain>
    </source>
</reference>
<dbReference type="Pfam" id="PF03929">
    <property type="entry name" value="PepSY_TM"/>
    <property type="match status" value="1"/>
</dbReference>
<name>A0A4Q0MB72_9SPHI</name>
<dbReference type="Proteomes" id="UP000290848">
    <property type="component" value="Unassembled WGS sequence"/>
</dbReference>
<sequence length="397" mass="45884">MRIRRTNGDTPPKKGTKSAFGRFIAWIHLWPSLISAIILIIVCLTGTIIVYCDEIINLVNRDVMYVDQVKKEKLPAETLIANFKKEFPERRNPGYMVTYRDPARTVKFNSYDKKKGLRLVFMDPYTGRVLKDDGTIHFFYITAHIHNSLLWHGTGEWIIDIATIIFLIELITGLILWWPAKWTKTTREQSFKVKWKARFKRLNYDLHNVLGFYSLSVVAVLTITGLIIAFKPLANFTISAFGGDPSHRWEKTLPSFRDNAHPHDLNKILEREFASQPWATEARVSTFKMDSSGYYMFTLTRMAGLKSQDGNYPVFANKYTGETLKVPGKAVLHENIENVYWSLHMGTWLGWFGKLVTFTGGLIATSLPITGFYIWWGRRNKKKRPVKHKANSNYSFQ</sequence>
<gene>
    <name evidence="2" type="ORF">EKH83_09340</name>
</gene>
<dbReference type="EMBL" id="RXOC01000005">
    <property type="protein sequence ID" value="RXF70079.1"/>
    <property type="molecule type" value="Genomic_DNA"/>
</dbReference>
<dbReference type="PANTHER" id="PTHR34219:SF3">
    <property type="entry name" value="BLL7967 PROTEIN"/>
    <property type="match status" value="1"/>
</dbReference>
<dbReference type="AlphaFoldDB" id="A0A4Q0MB72"/>
<feature type="transmembrane region" description="Helical" evidence="1">
    <location>
        <begin position="210"/>
        <end position="230"/>
    </location>
</feature>
<evidence type="ECO:0000313" key="3">
    <source>
        <dbReference type="Proteomes" id="UP000290848"/>
    </source>
</evidence>
<dbReference type="RefSeq" id="WP_128769152.1">
    <property type="nucleotide sequence ID" value="NZ_RXOC01000005.1"/>
</dbReference>
<proteinExistence type="predicted"/>
<feature type="transmembrane region" description="Helical" evidence="1">
    <location>
        <begin position="23"/>
        <end position="51"/>
    </location>
</feature>
<feature type="transmembrane region" description="Helical" evidence="1">
    <location>
        <begin position="351"/>
        <end position="376"/>
    </location>
</feature>
<dbReference type="PANTHER" id="PTHR34219">
    <property type="entry name" value="IRON-REGULATED INNER MEMBRANE PROTEIN-RELATED"/>
    <property type="match status" value="1"/>
</dbReference>
<protein>
    <submittedName>
        <fullName evidence="2">PepSY domain-containing protein</fullName>
    </submittedName>
</protein>
<keyword evidence="1" id="KW-0812">Transmembrane</keyword>
<keyword evidence="1" id="KW-1133">Transmembrane helix</keyword>
<evidence type="ECO:0000313" key="2">
    <source>
        <dbReference type="EMBL" id="RXF70079.1"/>
    </source>
</evidence>
<organism evidence="2 3">
    <name type="scientific">Arcticibacter tournemirensis</name>
    <dbReference type="NCBI Taxonomy" id="699437"/>
    <lineage>
        <taxon>Bacteria</taxon>
        <taxon>Pseudomonadati</taxon>
        <taxon>Bacteroidota</taxon>
        <taxon>Sphingobacteriia</taxon>
        <taxon>Sphingobacteriales</taxon>
        <taxon>Sphingobacteriaceae</taxon>
        <taxon>Arcticibacter</taxon>
    </lineage>
</organism>